<dbReference type="SUPFAM" id="SSF81383">
    <property type="entry name" value="F-box domain"/>
    <property type="match status" value="1"/>
</dbReference>
<dbReference type="SMART" id="SM00256">
    <property type="entry name" value="FBOX"/>
    <property type="match status" value="1"/>
</dbReference>
<dbReference type="Pfam" id="PF14299">
    <property type="entry name" value="PP2"/>
    <property type="match status" value="1"/>
</dbReference>
<evidence type="ECO:0000313" key="3">
    <source>
        <dbReference type="Proteomes" id="UP000224567"/>
    </source>
</evidence>
<gene>
    <name evidence="2" type="ORF">CQW23_31350</name>
</gene>
<dbReference type="InterPro" id="IPR001810">
    <property type="entry name" value="F-box_dom"/>
</dbReference>
<dbReference type="AlphaFoldDB" id="A0A2G2V7W9"/>
<dbReference type="Pfam" id="PF00646">
    <property type="entry name" value="F-box"/>
    <property type="match status" value="1"/>
</dbReference>
<proteinExistence type="predicted"/>
<dbReference type="SUPFAM" id="SSF56024">
    <property type="entry name" value="Phospholipase D/nuclease"/>
    <property type="match status" value="1"/>
</dbReference>
<dbReference type="InterPro" id="IPR036047">
    <property type="entry name" value="F-box-like_dom_sf"/>
</dbReference>
<name>A0A2G2V7W9_CAPBA</name>
<dbReference type="Proteomes" id="UP000224567">
    <property type="component" value="Unassembled WGS sequence"/>
</dbReference>
<evidence type="ECO:0000313" key="2">
    <source>
        <dbReference type="EMBL" id="PHT29084.1"/>
    </source>
</evidence>
<dbReference type="Gene3D" id="1.20.1280.50">
    <property type="match status" value="1"/>
</dbReference>
<dbReference type="PANTHER" id="PTHR32278">
    <property type="entry name" value="F-BOX DOMAIN-CONTAINING PROTEIN"/>
    <property type="match status" value="1"/>
</dbReference>
<dbReference type="CDD" id="cd22162">
    <property type="entry name" value="F-box_AtSKIP3-like"/>
    <property type="match status" value="1"/>
</dbReference>
<dbReference type="Gene3D" id="3.30.870.10">
    <property type="entry name" value="Endonuclease Chain A"/>
    <property type="match status" value="1"/>
</dbReference>
<comment type="caution">
    <text evidence="2">The sequence shown here is derived from an EMBL/GenBank/DDBJ whole genome shotgun (WGS) entry which is preliminary data.</text>
</comment>
<dbReference type="EMBL" id="MLFT02000155">
    <property type="protein sequence ID" value="PHT29084.1"/>
    <property type="molecule type" value="Genomic_DNA"/>
</dbReference>
<sequence length="561" mass="63281">MIKTMAGAEQFNELPEDCISTILSLTSPKDTISFSLVSSFLQSVAASDCIWETFLPSDYNQIIDKSVTPLNYSSKKELFVRLCNSILLDGGNNSFALEKSSGKTSYIISAEELSILHGEEPDHWTWKSVAESRFSKVAELTVIKLWTSILSANTKYGICLIMKISDGAFGLSSVPVEISLEIGNRKEVHMAFLDHRNSERELLPETLPCKRGDGWMEIELGELFNGGYDDDDEEEVRFEMIQVDIDFVDGERKELAHSLRLRESEPNSWEDVMKDEPEREIYPRIPWHDVHCALWGPPCRDVARHFVQRWNHAKLISKDLKGQDPFPSGSPPEDITLLLPQEADCDEEVSFADEKLTDDIYHLDLQSQMKTHQLDNWWDTQERVAEVVSTDEIEDVGPRTHCHCQYVVVYSEACSRLNDPDLRYANGIRISDVDVLSLISSLKSGDLVDVYVVHQISEPIVINDDVAATPPLLQLSNGDLAAPVEPDRADVSSSHPLVINEDEYINENQPPSTEKGKAKVSCEDLCESQFNDFSTYHLQTSDSELDFDWTDSDGDSLYDGD</sequence>
<accession>A0A2G2V7W9</accession>
<feature type="domain" description="F-box" evidence="1">
    <location>
        <begin position="8"/>
        <end position="54"/>
    </location>
</feature>
<reference evidence="3" key="2">
    <citation type="journal article" date="2017" name="J. Anim. Genet.">
        <title>Multiple reference genome sequences of hot pepper reveal the massive evolution of plant disease resistance genes by retroduplication.</title>
        <authorList>
            <person name="Kim S."/>
            <person name="Park J."/>
            <person name="Yeom S.-I."/>
            <person name="Kim Y.-M."/>
            <person name="Seo E."/>
            <person name="Kim K.-T."/>
            <person name="Kim M.-S."/>
            <person name="Lee J.M."/>
            <person name="Cheong K."/>
            <person name="Shin H.-S."/>
            <person name="Kim S.-B."/>
            <person name="Han K."/>
            <person name="Lee J."/>
            <person name="Park M."/>
            <person name="Lee H.-A."/>
            <person name="Lee H.-Y."/>
            <person name="Lee Y."/>
            <person name="Oh S."/>
            <person name="Lee J.H."/>
            <person name="Choi E."/>
            <person name="Choi E."/>
            <person name="Lee S.E."/>
            <person name="Jeon J."/>
            <person name="Kim H."/>
            <person name="Choi G."/>
            <person name="Song H."/>
            <person name="Lee J."/>
            <person name="Lee S.-C."/>
            <person name="Kwon J.-K."/>
            <person name="Lee H.-Y."/>
            <person name="Koo N."/>
            <person name="Hong Y."/>
            <person name="Kim R.W."/>
            <person name="Kang W.-H."/>
            <person name="Huh J.H."/>
            <person name="Kang B.-C."/>
            <person name="Yang T.-J."/>
            <person name="Lee Y.-H."/>
            <person name="Bennetzen J.L."/>
            <person name="Choi D."/>
        </authorList>
    </citation>
    <scope>NUCLEOTIDE SEQUENCE [LARGE SCALE GENOMIC DNA]</scope>
    <source>
        <strain evidence="3">cv. PBC81</strain>
    </source>
</reference>
<organism evidence="2 3">
    <name type="scientific">Capsicum baccatum</name>
    <name type="common">Peruvian pepper</name>
    <dbReference type="NCBI Taxonomy" id="33114"/>
    <lineage>
        <taxon>Eukaryota</taxon>
        <taxon>Viridiplantae</taxon>
        <taxon>Streptophyta</taxon>
        <taxon>Embryophyta</taxon>
        <taxon>Tracheophyta</taxon>
        <taxon>Spermatophyta</taxon>
        <taxon>Magnoliopsida</taxon>
        <taxon>eudicotyledons</taxon>
        <taxon>Gunneridae</taxon>
        <taxon>Pentapetalae</taxon>
        <taxon>asterids</taxon>
        <taxon>lamiids</taxon>
        <taxon>Solanales</taxon>
        <taxon>Solanaceae</taxon>
        <taxon>Solanoideae</taxon>
        <taxon>Capsiceae</taxon>
        <taxon>Capsicum</taxon>
    </lineage>
</organism>
<dbReference type="OrthoDB" id="1918565at2759"/>
<dbReference type="InterPro" id="IPR025886">
    <property type="entry name" value="PP2-like"/>
</dbReference>
<evidence type="ECO:0000259" key="1">
    <source>
        <dbReference type="PROSITE" id="PS50181"/>
    </source>
</evidence>
<protein>
    <recommendedName>
        <fullName evidence="1">F-box domain-containing protein</fullName>
    </recommendedName>
</protein>
<reference evidence="2 3" key="1">
    <citation type="journal article" date="2017" name="Genome Biol.">
        <title>New reference genome sequences of hot pepper reveal the massive evolution of plant disease-resistance genes by retroduplication.</title>
        <authorList>
            <person name="Kim S."/>
            <person name="Park J."/>
            <person name="Yeom S.I."/>
            <person name="Kim Y.M."/>
            <person name="Seo E."/>
            <person name="Kim K.T."/>
            <person name="Kim M.S."/>
            <person name="Lee J.M."/>
            <person name="Cheong K."/>
            <person name="Shin H.S."/>
            <person name="Kim S.B."/>
            <person name="Han K."/>
            <person name="Lee J."/>
            <person name="Park M."/>
            <person name="Lee H.A."/>
            <person name="Lee H.Y."/>
            <person name="Lee Y."/>
            <person name="Oh S."/>
            <person name="Lee J.H."/>
            <person name="Choi E."/>
            <person name="Choi E."/>
            <person name="Lee S.E."/>
            <person name="Jeon J."/>
            <person name="Kim H."/>
            <person name="Choi G."/>
            <person name="Song H."/>
            <person name="Lee J."/>
            <person name="Lee S.C."/>
            <person name="Kwon J.K."/>
            <person name="Lee H.Y."/>
            <person name="Koo N."/>
            <person name="Hong Y."/>
            <person name="Kim R.W."/>
            <person name="Kang W.H."/>
            <person name="Huh J.H."/>
            <person name="Kang B.C."/>
            <person name="Yang T.J."/>
            <person name="Lee Y.H."/>
            <person name="Bennetzen J.L."/>
            <person name="Choi D."/>
        </authorList>
    </citation>
    <scope>NUCLEOTIDE SEQUENCE [LARGE SCALE GENOMIC DNA]</scope>
    <source>
        <strain evidence="3">cv. PBC81</strain>
    </source>
</reference>
<keyword evidence="3" id="KW-1185">Reference proteome</keyword>
<dbReference type="PANTHER" id="PTHR32278:SF15">
    <property type="entry name" value="F-BOX PROTEIN PP2-B13-RELATED"/>
    <property type="match status" value="1"/>
</dbReference>
<dbReference type="PROSITE" id="PS50181">
    <property type="entry name" value="FBOX"/>
    <property type="match status" value="1"/>
</dbReference>